<evidence type="ECO:0008006" key="4">
    <source>
        <dbReference type="Google" id="ProtNLM"/>
    </source>
</evidence>
<accession>A0AAV5GLH1</accession>
<comment type="caution">
    <text evidence="2">The sequence shown here is derived from an EMBL/GenBank/DDBJ whole genome shotgun (WGS) entry which is preliminary data.</text>
</comment>
<dbReference type="EMBL" id="BQKY01000006">
    <property type="protein sequence ID" value="GJN90332.1"/>
    <property type="molecule type" value="Genomic_DNA"/>
</dbReference>
<feature type="region of interest" description="Disordered" evidence="1">
    <location>
        <begin position="1"/>
        <end position="20"/>
    </location>
</feature>
<gene>
    <name evidence="2" type="ORF">Rhopal_003341-T1</name>
</gene>
<name>A0AAV5GLH1_9BASI</name>
<keyword evidence="3" id="KW-1185">Reference proteome</keyword>
<reference evidence="2 3" key="1">
    <citation type="submission" date="2021-12" db="EMBL/GenBank/DDBJ databases">
        <title>High titer production of polyol ester of fatty acids by Rhodotorula paludigena BS15 towards product separation-free biomass refinery.</title>
        <authorList>
            <person name="Mano J."/>
            <person name="Ono H."/>
            <person name="Tanaka T."/>
            <person name="Naito K."/>
            <person name="Sushida H."/>
            <person name="Ike M."/>
            <person name="Tokuyasu K."/>
            <person name="Kitaoka M."/>
        </authorList>
    </citation>
    <scope>NUCLEOTIDE SEQUENCE [LARGE SCALE GENOMIC DNA]</scope>
    <source>
        <strain evidence="2 3">BS15</strain>
    </source>
</reference>
<sequence length="419" mass="47240">MAELAARPDPSRHQGASSAAMSAGLLDQSAAHRLPDELVQLVAEYAAAIAKNRVLRYPNTEDLTSYALVSRDWADVVQKEHWRELCLCTGPGHPDAFAGLFDNERRLREVHDLESKIVARDQGEQVRRLLRACAKLRSLRIEAMEGVDEIWHAIEPGVPWLDTLIRLRYETWDVDPALQGEMLHALALLPNLRSLELRLFHTLDVIPGSDMTPPFVSTVKAPDAFFETEHLSLDAGRYHEALMKHLDPEALAAFSLVAPVHSYRQYLEEDVPRFNKLLQLSVEPTFDRRHLGDPRSSELAALEALDAALPRLPHLAHLHVRLANARTDAAASEAEVLAFLQRWGTRVASLAILSTLPDPWESAAGRAWLEQAKGDKVERIEWHKKTARPWILLKLRLRQGGVGWFKFDRTNSTRAVFLL</sequence>
<evidence type="ECO:0000313" key="2">
    <source>
        <dbReference type="EMBL" id="GJN90332.1"/>
    </source>
</evidence>
<protein>
    <recommendedName>
        <fullName evidence="4">F-box domain-containing protein</fullName>
    </recommendedName>
</protein>
<dbReference type="AlphaFoldDB" id="A0AAV5GLH1"/>
<evidence type="ECO:0000313" key="3">
    <source>
        <dbReference type="Proteomes" id="UP001342314"/>
    </source>
</evidence>
<evidence type="ECO:0000256" key="1">
    <source>
        <dbReference type="SAM" id="MobiDB-lite"/>
    </source>
</evidence>
<dbReference type="Proteomes" id="UP001342314">
    <property type="component" value="Unassembled WGS sequence"/>
</dbReference>
<organism evidence="2 3">
    <name type="scientific">Rhodotorula paludigena</name>
    <dbReference type="NCBI Taxonomy" id="86838"/>
    <lineage>
        <taxon>Eukaryota</taxon>
        <taxon>Fungi</taxon>
        <taxon>Dikarya</taxon>
        <taxon>Basidiomycota</taxon>
        <taxon>Pucciniomycotina</taxon>
        <taxon>Microbotryomycetes</taxon>
        <taxon>Sporidiobolales</taxon>
        <taxon>Sporidiobolaceae</taxon>
        <taxon>Rhodotorula</taxon>
    </lineage>
</organism>
<proteinExistence type="predicted"/>